<keyword evidence="6 7" id="KW-0804">Transcription</keyword>
<dbReference type="InterPro" id="IPR038619">
    <property type="entry name" value="MraZ_sf"/>
</dbReference>
<dbReference type="InterPro" id="IPR003444">
    <property type="entry name" value="MraZ"/>
</dbReference>
<keyword evidence="4 7" id="KW-0805">Transcription regulation</keyword>
<keyword evidence="2 7" id="KW-0963">Cytoplasm</keyword>
<evidence type="ECO:0000256" key="6">
    <source>
        <dbReference type="ARBA" id="ARBA00023163"/>
    </source>
</evidence>
<evidence type="ECO:0000256" key="3">
    <source>
        <dbReference type="ARBA" id="ARBA00022737"/>
    </source>
</evidence>
<protein>
    <recommendedName>
        <fullName evidence="1 7">Transcriptional regulator MraZ</fullName>
    </recommendedName>
</protein>
<dbReference type="PANTHER" id="PTHR34701:SF1">
    <property type="entry name" value="TRANSCRIPTIONAL REGULATOR MRAZ"/>
    <property type="match status" value="1"/>
</dbReference>
<dbReference type="CDD" id="cd16320">
    <property type="entry name" value="MraZ_N"/>
    <property type="match status" value="1"/>
</dbReference>
<sequence>MNGFLGRYEHQMDEKGRVSLPSAFRRAADGDRFVLLQWERPYLTLFPPELWAEVQGRLIEFRKSEPDAWHHVREIVSTAVEASPDKQGRILVPSWLKDAANLEGTVLVNGNIDRIELWDPATYEATVRKTSAPDLAKVAHRIFG</sequence>
<comment type="similarity">
    <text evidence="7">Belongs to the MraZ family.</text>
</comment>
<proteinExistence type="inferred from homology"/>
<evidence type="ECO:0000256" key="7">
    <source>
        <dbReference type="HAMAP-Rule" id="MF_01008"/>
    </source>
</evidence>
<feature type="domain" description="SpoVT-AbrB" evidence="8">
    <location>
        <begin position="7"/>
        <end position="50"/>
    </location>
</feature>
<dbReference type="InterPro" id="IPR020603">
    <property type="entry name" value="MraZ_dom"/>
</dbReference>
<evidence type="ECO:0000256" key="5">
    <source>
        <dbReference type="ARBA" id="ARBA00023125"/>
    </source>
</evidence>
<dbReference type="InterPro" id="IPR035642">
    <property type="entry name" value="MraZ_N"/>
</dbReference>
<dbReference type="Gene3D" id="3.40.1550.20">
    <property type="entry name" value="Transcriptional regulator MraZ domain"/>
    <property type="match status" value="1"/>
</dbReference>
<dbReference type="RefSeq" id="WP_405276789.1">
    <property type="nucleotide sequence ID" value="NZ_CP144380.1"/>
</dbReference>
<dbReference type="InterPro" id="IPR035644">
    <property type="entry name" value="MraZ_C"/>
</dbReference>
<reference evidence="9 10" key="1">
    <citation type="submission" date="2024-02" db="EMBL/GenBank/DDBJ databases">
        <title>A novel Gemmatimonadota bacterium.</title>
        <authorList>
            <person name="Du Z.-J."/>
            <person name="Ye Y.-Q."/>
        </authorList>
    </citation>
    <scope>NUCLEOTIDE SEQUENCE [LARGE SCALE GENOMIC DNA]</scope>
    <source>
        <strain evidence="9 10">DH-20</strain>
    </source>
</reference>
<gene>
    <name evidence="7" type="primary">mraZ</name>
    <name evidence="9" type="ORF">WI372_13825</name>
</gene>
<evidence type="ECO:0000313" key="9">
    <source>
        <dbReference type="EMBL" id="MEK9502067.1"/>
    </source>
</evidence>
<dbReference type="SUPFAM" id="SSF89447">
    <property type="entry name" value="AbrB/MazE/MraZ-like"/>
    <property type="match status" value="1"/>
</dbReference>
<keyword evidence="3" id="KW-0677">Repeat</keyword>
<comment type="subunit">
    <text evidence="7">Forms oligomers.</text>
</comment>
<accession>A0ABU9EBF9</accession>
<dbReference type="HAMAP" id="MF_01008">
    <property type="entry name" value="MraZ"/>
    <property type="match status" value="1"/>
</dbReference>
<evidence type="ECO:0000256" key="2">
    <source>
        <dbReference type="ARBA" id="ARBA00022490"/>
    </source>
</evidence>
<dbReference type="PROSITE" id="PS51740">
    <property type="entry name" value="SPOVT_ABRB"/>
    <property type="match status" value="2"/>
</dbReference>
<evidence type="ECO:0000259" key="8">
    <source>
        <dbReference type="PROSITE" id="PS51740"/>
    </source>
</evidence>
<dbReference type="CDD" id="cd16321">
    <property type="entry name" value="MraZ_C"/>
    <property type="match status" value="1"/>
</dbReference>
<dbReference type="Proteomes" id="UP001484239">
    <property type="component" value="Unassembled WGS sequence"/>
</dbReference>
<dbReference type="InterPro" id="IPR037914">
    <property type="entry name" value="SpoVT-AbrB_sf"/>
</dbReference>
<dbReference type="EMBL" id="JBBHLI010000009">
    <property type="protein sequence ID" value="MEK9502067.1"/>
    <property type="molecule type" value="Genomic_DNA"/>
</dbReference>
<keyword evidence="5 7" id="KW-0238">DNA-binding</keyword>
<feature type="domain" description="SpoVT-AbrB" evidence="8">
    <location>
        <begin position="79"/>
        <end position="122"/>
    </location>
</feature>
<comment type="caution">
    <text evidence="9">The sequence shown here is derived from an EMBL/GenBank/DDBJ whole genome shotgun (WGS) entry which is preliminary data.</text>
</comment>
<evidence type="ECO:0000256" key="4">
    <source>
        <dbReference type="ARBA" id="ARBA00023015"/>
    </source>
</evidence>
<evidence type="ECO:0000313" key="10">
    <source>
        <dbReference type="Proteomes" id="UP001484239"/>
    </source>
</evidence>
<dbReference type="PANTHER" id="PTHR34701">
    <property type="entry name" value="TRANSCRIPTIONAL REGULATOR MRAZ"/>
    <property type="match status" value="1"/>
</dbReference>
<comment type="subcellular location">
    <subcellularLocation>
        <location evidence="7">Cytoplasm</location>
        <location evidence="7">Nucleoid</location>
    </subcellularLocation>
</comment>
<dbReference type="Pfam" id="PF02381">
    <property type="entry name" value="MraZ"/>
    <property type="match status" value="2"/>
</dbReference>
<dbReference type="InterPro" id="IPR007159">
    <property type="entry name" value="SpoVT-AbrB_dom"/>
</dbReference>
<keyword evidence="10" id="KW-1185">Reference proteome</keyword>
<evidence type="ECO:0000256" key="1">
    <source>
        <dbReference type="ARBA" id="ARBA00013860"/>
    </source>
</evidence>
<organism evidence="9 10">
    <name type="scientific">Gaopeijia maritima</name>
    <dbReference type="NCBI Taxonomy" id="3119007"/>
    <lineage>
        <taxon>Bacteria</taxon>
        <taxon>Pseudomonadati</taxon>
        <taxon>Gemmatimonadota</taxon>
        <taxon>Longimicrobiia</taxon>
        <taxon>Gaopeijiales</taxon>
        <taxon>Gaopeijiaceae</taxon>
        <taxon>Gaopeijia</taxon>
    </lineage>
</organism>
<name>A0ABU9EBF9_9BACT</name>